<name>A0A1Q8WJK4_9ACTO</name>
<dbReference type="InterPro" id="IPR010982">
    <property type="entry name" value="Lambda_DNA-bd_dom_sf"/>
</dbReference>
<dbReference type="PROSITE" id="PS50943">
    <property type="entry name" value="HTH_CROC1"/>
    <property type="match status" value="1"/>
</dbReference>
<dbReference type="Gene3D" id="1.10.260.40">
    <property type="entry name" value="lambda repressor-like DNA-binding domains"/>
    <property type="match status" value="1"/>
</dbReference>
<dbReference type="Proteomes" id="UP000185963">
    <property type="component" value="Unassembled WGS sequence"/>
</dbReference>
<gene>
    <name evidence="2" type="ORF">BKH20_12420</name>
</gene>
<protein>
    <submittedName>
        <fullName evidence="2">Transcriptional regulator</fullName>
    </submittedName>
</protein>
<dbReference type="Pfam" id="PF12844">
    <property type="entry name" value="HTH_19"/>
    <property type="match status" value="1"/>
</dbReference>
<dbReference type="EMBL" id="MSKS01000050">
    <property type="protein sequence ID" value="OLO66530.1"/>
    <property type="molecule type" value="Genomic_DNA"/>
</dbReference>
<dbReference type="CDD" id="cd00093">
    <property type="entry name" value="HTH_XRE"/>
    <property type="match status" value="1"/>
</dbReference>
<comment type="caution">
    <text evidence="2">The sequence shown here is derived from an EMBL/GenBank/DDBJ whole genome shotgun (WGS) entry which is preliminary data.</text>
</comment>
<proteinExistence type="predicted"/>
<evidence type="ECO:0000259" key="1">
    <source>
        <dbReference type="PROSITE" id="PS50943"/>
    </source>
</evidence>
<reference evidence="2 3" key="1">
    <citation type="submission" date="2016-12" db="EMBL/GenBank/DDBJ databases">
        <title>Genomic comparison of strains in the 'Actinomyces naeslundii' group.</title>
        <authorList>
            <person name="Mughal S.R."/>
            <person name="Do T."/>
            <person name="Gilbert S.C."/>
            <person name="Witherden E.A."/>
            <person name="Didelot X."/>
            <person name="Beighton D."/>
        </authorList>
    </citation>
    <scope>NUCLEOTIDE SEQUENCE [LARGE SCALE GENOMIC DNA]</scope>
    <source>
        <strain evidence="2 3">WE8B-23</strain>
    </source>
</reference>
<organism evidence="2 3">
    <name type="scientific">Actinomyces oris</name>
    <dbReference type="NCBI Taxonomy" id="544580"/>
    <lineage>
        <taxon>Bacteria</taxon>
        <taxon>Bacillati</taxon>
        <taxon>Actinomycetota</taxon>
        <taxon>Actinomycetes</taxon>
        <taxon>Actinomycetales</taxon>
        <taxon>Actinomycetaceae</taxon>
        <taxon>Actinomyces</taxon>
    </lineage>
</organism>
<dbReference type="AlphaFoldDB" id="A0A1Q8WJK4"/>
<evidence type="ECO:0000313" key="3">
    <source>
        <dbReference type="Proteomes" id="UP000185963"/>
    </source>
</evidence>
<evidence type="ECO:0000313" key="2">
    <source>
        <dbReference type="EMBL" id="OLO66530.1"/>
    </source>
</evidence>
<dbReference type="OrthoDB" id="5738376at2"/>
<dbReference type="RefSeq" id="WP_075391306.1">
    <property type="nucleotide sequence ID" value="NZ_MSKS01000050.1"/>
</dbReference>
<dbReference type="SUPFAM" id="SSF47413">
    <property type="entry name" value="lambda repressor-like DNA-binding domains"/>
    <property type="match status" value="1"/>
</dbReference>
<sequence>MPMTIAEFLEVHPVDREQVDAHKKRMLAKIRAYRLRELRKRAGLTQAQLADRIGVRQRQISKIECGEFEDLKSSTIRRYLEAVGASLPIDVTESQRPQVAQTSRQRLQFIQAARRS</sequence>
<dbReference type="GO" id="GO:0003677">
    <property type="term" value="F:DNA binding"/>
    <property type="evidence" value="ECO:0007669"/>
    <property type="project" value="InterPro"/>
</dbReference>
<dbReference type="SMART" id="SM00530">
    <property type="entry name" value="HTH_XRE"/>
    <property type="match status" value="1"/>
</dbReference>
<feature type="domain" description="HTH cro/C1-type" evidence="1">
    <location>
        <begin position="35"/>
        <end position="91"/>
    </location>
</feature>
<dbReference type="InterPro" id="IPR001387">
    <property type="entry name" value="Cro/C1-type_HTH"/>
</dbReference>
<accession>A0A1Q8WJK4</accession>